<dbReference type="EMBL" id="CM034409">
    <property type="protein sequence ID" value="KAJ0171768.1"/>
    <property type="molecule type" value="Genomic_DNA"/>
</dbReference>
<gene>
    <name evidence="1" type="ORF">K1T71_012531</name>
</gene>
<comment type="caution">
    <text evidence="1">The sequence shown here is derived from an EMBL/GenBank/DDBJ whole genome shotgun (WGS) entry which is preliminary data.</text>
</comment>
<reference evidence="1 2" key="1">
    <citation type="journal article" date="2021" name="Front. Genet.">
        <title>Chromosome-Level Genome Assembly Reveals Significant Gene Expansion in the Toll and IMD Signaling Pathways of Dendrolimus kikuchii.</title>
        <authorList>
            <person name="Zhou J."/>
            <person name="Wu P."/>
            <person name="Xiong Z."/>
            <person name="Liu N."/>
            <person name="Zhao N."/>
            <person name="Ji M."/>
            <person name="Qiu Y."/>
            <person name="Yang B."/>
        </authorList>
    </citation>
    <scope>NUCLEOTIDE SEQUENCE [LARGE SCALE GENOMIC DNA]</scope>
    <source>
        <strain evidence="1">Ann1</strain>
    </source>
</reference>
<name>A0ACC1CJK0_9NEOP</name>
<protein>
    <submittedName>
        <fullName evidence="1">Uncharacterized protein</fullName>
    </submittedName>
</protein>
<proteinExistence type="predicted"/>
<organism evidence="1 2">
    <name type="scientific">Dendrolimus kikuchii</name>
    <dbReference type="NCBI Taxonomy" id="765133"/>
    <lineage>
        <taxon>Eukaryota</taxon>
        <taxon>Metazoa</taxon>
        <taxon>Ecdysozoa</taxon>
        <taxon>Arthropoda</taxon>
        <taxon>Hexapoda</taxon>
        <taxon>Insecta</taxon>
        <taxon>Pterygota</taxon>
        <taxon>Neoptera</taxon>
        <taxon>Endopterygota</taxon>
        <taxon>Lepidoptera</taxon>
        <taxon>Glossata</taxon>
        <taxon>Ditrysia</taxon>
        <taxon>Bombycoidea</taxon>
        <taxon>Lasiocampidae</taxon>
        <taxon>Dendrolimus</taxon>
    </lineage>
</organism>
<evidence type="ECO:0000313" key="2">
    <source>
        <dbReference type="Proteomes" id="UP000824533"/>
    </source>
</evidence>
<keyword evidence="2" id="KW-1185">Reference proteome</keyword>
<dbReference type="Proteomes" id="UP000824533">
    <property type="component" value="Linkage Group LG23"/>
</dbReference>
<sequence length="471" mass="53215">MISPLVKQILVASSIQMAAISVGGLISYPNVLIHQLKSNNSMIDWDLETSSWIGSIHGLAGIPTILMPAFMQWKGRKLAFLISCAFVTIGWILAYVAKSVIFIFMSECFHGLGSNSVLIVSSCCMGEFIDPNYRNTFMVTYFILQSMGIAGIGILGQYLHWKTISLMMLAPVIFSILNACFVWPESPSWLSLKGRYKESERSFQWLRGTNKRASEELMEILSAHNKKVNKVSLIKRLTMRDFYIPAILMFVLLNMMYWGGVLVVMIYFQDIIEKATGNATASSYATIIMNVVLFICYNVCAILVRRFDTKSVLILSVLGTILSALFVSLVTYIQSIYLINRSFLCIYGLIAYIISCTLGLSSIVFSVGMDIMPVKHRDIGGGLYVIYTCILHLTSMKAAPYMFVYLDLWRSFFIYALNATVCLYIVWKYIPETKNRTLQELEDYFTYGKFIKRDDADIVSPIFNESQGQGI</sequence>
<accession>A0ACC1CJK0</accession>
<evidence type="ECO:0000313" key="1">
    <source>
        <dbReference type="EMBL" id="KAJ0171768.1"/>
    </source>
</evidence>